<sequence>MTASPRQQSADPRPYHARAADQAATLIAAVGPGRFDDPTPCDEWDVRALLGHIVDATRRFARLGEGGAGTAMDAPAVPTGIPDDSAAWAEAYASARAGLTAAWADDALLDAAYTLPWGEVPGRAALSGLVLDTVTHTWDLAEALGGEHVRTLDPELAEYALAVAHRAVPAERRGGPTPFAPVREAPEGADAYGRLAAWLGREAG</sequence>
<gene>
    <name evidence="2" type="ORF">DVA86_29690</name>
</gene>
<name>A0A345XWX8_9ACTN</name>
<dbReference type="RefSeq" id="WP_208882884.1">
    <property type="nucleotide sequence ID" value="NZ_CP031320.1"/>
</dbReference>
<proteinExistence type="predicted"/>
<feature type="domain" description="Mycothiol-dependent maleylpyruvate isomerase metal-binding" evidence="1">
    <location>
        <begin position="17"/>
        <end position="141"/>
    </location>
</feature>
<reference evidence="2 3" key="1">
    <citation type="submission" date="2018-07" db="EMBL/GenBank/DDBJ databases">
        <title>Draft genome of the type strain Streptomyces armeniacus ATCC 15676.</title>
        <authorList>
            <person name="Labana P."/>
            <person name="Gosse J.T."/>
            <person name="Boddy C.N."/>
        </authorList>
    </citation>
    <scope>NUCLEOTIDE SEQUENCE [LARGE SCALE GENOMIC DNA]</scope>
    <source>
        <strain evidence="2 3">ATCC 15676</strain>
    </source>
</reference>
<accession>A0A345XWX8</accession>
<evidence type="ECO:0000259" key="1">
    <source>
        <dbReference type="Pfam" id="PF11716"/>
    </source>
</evidence>
<dbReference type="InterPro" id="IPR017517">
    <property type="entry name" value="Maleyloyr_isom"/>
</dbReference>
<evidence type="ECO:0000313" key="3">
    <source>
        <dbReference type="Proteomes" id="UP000254425"/>
    </source>
</evidence>
<dbReference type="SUPFAM" id="SSF109854">
    <property type="entry name" value="DinB/YfiT-like putative metalloenzymes"/>
    <property type="match status" value="1"/>
</dbReference>
<dbReference type="Pfam" id="PF11716">
    <property type="entry name" value="MDMPI_N"/>
    <property type="match status" value="1"/>
</dbReference>
<evidence type="ECO:0000313" key="2">
    <source>
        <dbReference type="EMBL" id="AXK36144.1"/>
    </source>
</evidence>
<dbReference type="KEGG" id="sarm:DVA86_29690"/>
<dbReference type="NCBIfam" id="TIGR03083">
    <property type="entry name" value="maleylpyruvate isomerase family mycothiol-dependent enzyme"/>
    <property type="match status" value="1"/>
</dbReference>
<dbReference type="Proteomes" id="UP000254425">
    <property type="component" value="Chromosome"/>
</dbReference>
<dbReference type="InterPro" id="IPR034660">
    <property type="entry name" value="DinB/YfiT-like"/>
</dbReference>
<dbReference type="NCBIfam" id="TIGR03086">
    <property type="entry name" value="TIGR03086 family metal-binding protein"/>
    <property type="match status" value="1"/>
</dbReference>
<dbReference type="AlphaFoldDB" id="A0A345XWX8"/>
<protein>
    <submittedName>
        <fullName evidence="2">TIGR03086 family protein</fullName>
    </submittedName>
</protein>
<dbReference type="InterPro" id="IPR017520">
    <property type="entry name" value="CHP03086"/>
</dbReference>
<dbReference type="InterPro" id="IPR024344">
    <property type="entry name" value="MDMPI_metal-binding"/>
</dbReference>
<dbReference type="EMBL" id="CP031320">
    <property type="protein sequence ID" value="AXK36144.1"/>
    <property type="molecule type" value="Genomic_DNA"/>
</dbReference>
<dbReference type="Gene3D" id="1.20.120.450">
    <property type="entry name" value="dinb family like domain"/>
    <property type="match status" value="1"/>
</dbReference>
<keyword evidence="3" id="KW-1185">Reference proteome</keyword>
<organism evidence="2 3">
    <name type="scientific">Streptomyces armeniacus</name>
    <dbReference type="NCBI Taxonomy" id="83291"/>
    <lineage>
        <taxon>Bacteria</taxon>
        <taxon>Bacillati</taxon>
        <taxon>Actinomycetota</taxon>
        <taxon>Actinomycetes</taxon>
        <taxon>Kitasatosporales</taxon>
        <taxon>Streptomycetaceae</taxon>
        <taxon>Streptomyces</taxon>
    </lineage>
</organism>
<dbReference type="GO" id="GO:0046872">
    <property type="term" value="F:metal ion binding"/>
    <property type="evidence" value="ECO:0007669"/>
    <property type="project" value="InterPro"/>
</dbReference>